<feature type="transmembrane region" description="Helical" evidence="2">
    <location>
        <begin position="181"/>
        <end position="198"/>
    </location>
</feature>
<reference evidence="4" key="1">
    <citation type="journal article" date="2018" name="Nat. Microbiol.">
        <title>Leveraging single-cell genomics to expand the fungal tree of life.</title>
        <authorList>
            <person name="Ahrendt S.R."/>
            <person name="Quandt C.A."/>
            <person name="Ciobanu D."/>
            <person name="Clum A."/>
            <person name="Salamov A."/>
            <person name="Andreopoulos B."/>
            <person name="Cheng J.F."/>
            <person name="Woyke T."/>
            <person name="Pelin A."/>
            <person name="Henrissat B."/>
            <person name="Reynolds N.K."/>
            <person name="Benny G.L."/>
            <person name="Smith M.E."/>
            <person name="James T.Y."/>
            <person name="Grigoriev I.V."/>
        </authorList>
    </citation>
    <scope>NUCLEOTIDE SEQUENCE [LARGE SCALE GENOMIC DNA]</scope>
</reference>
<proteinExistence type="predicted"/>
<accession>A0A4P9WHS9</accession>
<name>A0A4P9WHS9_9FUNG</name>
<keyword evidence="4" id="KW-1185">Reference proteome</keyword>
<dbReference type="AlphaFoldDB" id="A0A4P9WHS9"/>
<sequence>MNSPADIYLCIPGPDAQATCGGLGRRDSSITTPTSLYHSTEFVVPRAEILVGGTNDVIDIEDITSTQTASLRVLCFTRLLNTGDALDTVIAPGVMPLTFTYWDVPLLGYHGLASRTQASVDFFKGDGQVTILLETGPGLAQLDVLHGITMILAFEVFYPSGIFIAFKRIRNTENTTITQQIRLKIIVSAVTAVAGTYGDLSCPYSSISITVGSLTIVSTVAGLVVAKARTRFPLKWSKRLRKLHRFSGYCGYSMGVANGFIGVLDITGNDWSLAYAYAGFVVALVIGLSVVFLSKRTQVFKTGEDESTWSFVGHAEHSPMFNWQEIELRVHTGAKWIVIENSECEYSIISLACWFLYEGSSTLFIDWRPGGPDLILSHIGEDVTRFFPGGESGSQTLATCAIDDVGESADRTIYRDPRDERRLRIRPPAVEANDRARPDRVPLAVHRDAEEPLGQERSPARVEDSAGVRKSDGLRYRSPWGQRSTHSVNTGSMDLIVKMINGPMTSHLLTCATIAVRGPQRRMMCLNARSTTGSWNKIGMIARGTGVTPILLAIDYHIRNTPQTSSGDFAVELSLLHVFCMEDERFAVELLNSLEKEARGALKVHRLIADGNTRKITTDDIISMMPFEPSSLLNLPNLERRKSGERRPSLRNSLSERQS</sequence>
<organism evidence="3 4">
    <name type="scientific">Blyttiomyces helicus</name>
    <dbReference type="NCBI Taxonomy" id="388810"/>
    <lineage>
        <taxon>Eukaryota</taxon>
        <taxon>Fungi</taxon>
        <taxon>Fungi incertae sedis</taxon>
        <taxon>Chytridiomycota</taxon>
        <taxon>Chytridiomycota incertae sedis</taxon>
        <taxon>Chytridiomycetes</taxon>
        <taxon>Chytridiomycetes incertae sedis</taxon>
        <taxon>Blyttiomyces</taxon>
    </lineage>
</organism>
<keyword evidence="2" id="KW-1133">Transmembrane helix</keyword>
<feature type="transmembrane region" description="Helical" evidence="2">
    <location>
        <begin position="144"/>
        <end position="169"/>
    </location>
</feature>
<feature type="transmembrane region" description="Helical" evidence="2">
    <location>
        <begin position="274"/>
        <end position="293"/>
    </location>
</feature>
<dbReference type="SUPFAM" id="SSF55856">
    <property type="entry name" value="Cytochrome b5-like heme/steroid binding domain"/>
    <property type="match status" value="1"/>
</dbReference>
<feature type="region of interest" description="Disordered" evidence="1">
    <location>
        <begin position="446"/>
        <end position="485"/>
    </location>
</feature>
<dbReference type="CDD" id="cd08760">
    <property type="entry name" value="Cyt_b561_FRRS1_like"/>
    <property type="match status" value="1"/>
</dbReference>
<feature type="transmembrane region" description="Helical" evidence="2">
    <location>
        <begin position="204"/>
        <end position="226"/>
    </location>
</feature>
<gene>
    <name evidence="3" type="ORF">BDK51DRAFT_37645</name>
</gene>
<keyword evidence="2" id="KW-0472">Membrane</keyword>
<dbReference type="Gene3D" id="3.40.50.80">
    <property type="entry name" value="Nucleotide-binding domain of ferredoxin-NADP reductase (FNR) module"/>
    <property type="match status" value="1"/>
</dbReference>
<feature type="compositionally biased region" description="Basic and acidic residues" evidence="1">
    <location>
        <begin position="639"/>
        <end position="648"/>
    </location>
</feature>
<protein>
    <submittedName>
        <fullName evidence="3">Uncharacterized protein</fullName>
    </submittedName>
</protein>
<keyword evidence="2" id="KW-0812">Transmembrane</keyword>
<feature type="compositionally biased region" description="Polar residues" evidence="1">
    <location>
        <begin position="650"/>
        <end position="659"/>
    </location>
</feature>
<evidence type="ECO:0000256" key="1">
    <source>
        <dbReference type="SAM" id="MobiDB-lite"/>
    </source>
</evidence>
<dbReference type="Proteomes" id="UP000269721">
    <property type="component" value="Unassembled WGS sequence"/>
</dbReference>
<dbReference type="InterPro" id="IPR039261">
    <property type="entry name" value="FNR_nucleotide-bd"/>
</dbReference>
<dbReference type="OrthoDB" id="823504at2759"/>
<dbReference type="Gene3D" id="3.10.120.10">
    <property type="entry name" value="Cytochrome b5-like heme/steroid binding domain"/>
    <property type="match status" value="1"/>
</dbReference>
<dbReference type="SUPFAM" id="SSF52343">
    <property type="entry name" value="Ferredoxin reductase-like, C-terminal NADP-linked domain"/>
    <property type="match status" value="1"/>
</dbReference>
<feature type="compositionally biased region" description="Basic and acidic residues" evidence="1">
    <location>
        <begin position="458"/>
        <end position="475"/>
    </location>
</feature>
<feature type="transmembrane region" description="Helical" evidence="2">
    <location>
        <begin position="246"/>
        <end position="268"/>
    </location>
</feature>
<evidence type="ECO:0000313" key="4">
    <source>
        <dbReference type="Proteomes" id="UP000269721"/>
    </source>
</evidence>
<evidence type="ECO:0000313" key="3">
    <source>
        <dbReference type="EMBL" id="RKO91515.1"/>
    </source>
</evidence>
<evidence type="ECO:0000256" key="2">
    <source>
        <dbReference type="SAM" id="Phobius"/>
    </source>
</evidence>
<dbReference type="EMBL" id="KZ995032">
    <property type="protein sequence ID" value="RKO91515.1"/>
    <property type="molecule type" value="Genomic_DNA"/>
</dbReference>
<dbReference type="Gene3D" id="1.20.120.1770">
    <property type="match status" value="1"/>
</dbReference>
<feature type="region of interest" description="Disordered" evidence="1">
    <location>
        <begin position="639"/>
        <end position="659"/>
    </location>
</feature>
<dbReference type="InterPro" id="IPR036400">
    <property type="entry name" value="Cyt_B5-like_heme/steroid_sf"/>
</dbReference>